<evidence type="ECO:0000256" key="2">
    <source>
        <dbReference type="SAM" id="MobiDB-lite"/>
    </source>
</evidence>
<evidence type="ECO:0000313" key="4">
    <source>
        <dbReference type="Proteomes" id="UP001150238"/>
    </source>
</evidence>
<evidence type="ECO:0000256" key="1">
    <source>
        <dbReference type="SAM" id="Coils"/>
    </source>
</evidence>
<dbReference type="Proteomes" id="UP001150238">
    <property type="component" value="Unassembled WGS sequence"/>
</dbReference>
<proteinExistence type="predicted"/>
<dbReference type="EMBL" id="JANVFS010000029">
    <property type="protein sequence ID" value="KAJ4471271.1"/>
    <property type="molecule type" value="Genomic_DNA"/>
</dbReference>
<feature type="region of interest" description="Disordered" evidence="2">
    <location>
        <begin position="441"/>
        <end position="466"/>
    </location>
</feature>
<dbReference type="AlphaFoldDB" id="A0A9W9DHQ5"/>
<reference evidence="3" key="1">
    <citation type="submission" date="2022-08" db="EMBL/GenBank/DDBJ databases">
        <authorList>
            <consortium name="DOE Joint Genome Institute"/>
            <person name="Min B."/>
            <person name="Riley R."/>
            <person name="Sierra-Patev S."/>
            <person name="Naranjo-Ortiz M."/>
            <person name="Looney B."/>
            <person name="Konkel Z."/>
            <person name="Slot J.C."/>
            <person name="Sakamoto Y."/>
            <person name="Steenwyk J.L."/>
            <person name="Rokas A."/>
            <person name="Carro J."/>
            <person name="Camarero S."/>
            <person name="Ferreira P."/>
            <person name="Molpeceres G."/>
            <person name="Ruiz-Duenas F.J."/>
            <person name="Serrano A."/>
            <person name="Henrissat B."/>
            <person name="Drula E."/>
            <person name="Hughes K.W."/>
            <person name="Mata J.L."/>
            <person name="Ishikawa N.K."/>
            <person name="Vargas-Isla R."/>
            <person name="Ushijima S."/>
            <person name="Smith C.A."/>
            <person name="Ahrendt S."/>
            <person name="Andreopoulos W."/>
            <person name="He G."/>
            <person name="Labutti K."/>
            <person name="Lipzen A."/>
            <person name="Ng V."/>
            <person name="Sandor L."/>
            <person name="Barry K."/>
            <person name="Martinez A.T."/>
            <person name="Xiao Y."/>
            <person name="Gibbons J.G."/>
            <person name="Terashima K."/>
            <person name="Hibbett D.S."/>
            <person name="Grigoriev I.V."/>
        </authorList>
    </citation>
    <scope>NUCLEOTIDE SEQUENCE</scope>
    <source>
        <strain evidence="3">Sp2 HRB7682 ss15</strain>
    </source>
</reference>
<feature type="coiled-coil region" evidence="1">
    <location>
        <begin position="385"/>
        <end position="412"/>
    </location>
</feature>
<protein>
    <submittedName>
        <fullName evidence="3">Uncharacterized protein</fullName>
    </submittedName>
</protein>
<organism evidence="3 4">
    <name type="scientific">Lentinula lateritia</name>
    <dbReference type="NCBI Taxonomy" id="40482"/>
    <lineage>
        <taxon>Eukaryota</taxon>
        <taxon>Fungi</taxon>
        <taxon>Dikarya</taxon>
        <taxon>Basidiomycota</taxon>
        <taxon>Agaricomycotina</taxon>
        <taxon>Agaricomycetes</taxon>
        <taxon>Agaricomycetidae</taxon>
        <taxon>Agaricales</taxon>
        <taxon>Marasmiineae</taxon>
        <taxon>Omphalotaceae</taxon>
        <taxon>Lentinula</taxon>
    </lineage>
</organism>
<sequence>MSEIATHSEVSNDDPDDLITEFLALRSFETLDFSTRDTVYQQVEDLISEYTGLITPAAMGMHFYNSKFLKSPVPMPATVSIQRVPSLSDRGGLWLVDGNRDVITIAVVAQISHYPDDLKCGEYLDMNIYNQEITLDSFRRASARVFFNEVQTPVDCNEDVSSIYDAHSARFRSLLNCLQTVTSVYLDSVKSVDKKLYPSQEINMTTFVELHDLGHYGLRGKTANIFQNVPARKTRQSSSMMDVRGQLPDPKKLRSAKKQQNLQALATNKDVKAVSVTERVLGHWPDSEGFIRALAEKQDLSSVQIHIPEVYDAQGTLIHPSDYEQVLTCGKIVEVEFTFHIWDITKAANGKAINKPNRICSNVIQKISVIPDDEDDIRVMLHTEAVKQSQALERQEEEIRIAEEARELARREEVLRLEQTMAKAKLVAETKKKRLELLRTQSIHPSPKTLPQKRGILGPSEGPRASKRLASDVKVMPGQHEQEQVVEDMPVDFD</sequence>
<reference evidence="3" key="2">
    <citation type="journal article" date="2023" name="Proc. Natl. Acad. Sci. U.S.A.">
        <title>A global phylogenomic analysis of the shiitake genus Lentinula.</title>
        <authorList>
            <person name="Sierra-Patev S."/>
            <person name="Min B."/>
            <person name="Naranjo-Ortiz M."/>
            <person name="Looney B."/>
            <person name="Konkel Z."/>
            <person name="Slot J.C."/>
            <person name="Sakamoto Y."/>
            <person name="Steenwyk J.L."/>
            <person name="Rokas A."/>
            <person name="Carro J."/>
            <person name="Camarero S."/>
            <person name="Ferreira P."/>
            <person name="Molpeceres G."/>
            <person name="Ruiz-Duenas F.J."/>
            <person name="Serrano A."/>
            <person name="Henrissat B."/>
            <person name="Drula E."/>
            <person name="Hughes K.W."/>
            <person name="Mata J.L."/>
            <person name="Ishikawa N.K."/>
            <person name="Vargas-Isla R."/>
            <person name="Ushijima S."/>
            <person name="Smith C.A."/>
            <person name="Donoghue J."/>
            <person name="Ahrendt S."/>
            <person name="Andreopoulos W."/>
            <person name="He G."/>
            <person name="LaButti K."/>
            <person name="Lipzen A."/>
            <person name="Ng V."/>
            <person name="Riley R."/>
            <person name="Sandor L."/>
            <person name="Barry K."/>
            <person name="Martinez A.T."/>
            <person name="Xiao Y."/>
            <person name="Gibbons J.G."/>
            <person name="Terashima K."/>
            <person name="Grigoriev I.V."/>
            <person name="Hibbett D."/>
        </authorList>
    </citation>
    <scope>NUCLEOTIDE SEQUENCE</scope>
    <source>
        <strain evidence="3">Sp2 HRB7682 ss15</strain>
    </source>
</reference>
<name>A0A9W9DHQ5_9AGAR</name>
<accession>A0A9W9DHQ5</accession>
<evidence type="ECO:0000313" key="3">
    <source>
        <dbReference type="EMBL" id="KAJ4471271.1"/>
    </source>
</evidence>
<keyword evidence="1" id="KW-0175">Coiled coil</keyword>
<gene>
    <name evidence="3" type="ORF">C8J55DRAFT_563568</name>
</gene>
<comment type="caution">
    <text evidence="3">The sequence shown here is derived from an EMBL/GenBank/DDBJ whole genome shotgun (WGS) entry which is preliminary data.</text>
</comment>